<evidence type="ECO:0000313" key="2">
    <source>
        <dbReference type="Proteomes" id="UP001601058"/>
    </source>
</evidence>
<sequence>MNINAVTVNPTMAYIPLTPIATRIMAKTTAANNGAIAFFINRLNTAFCQEMSGQIAIKKSRASIIGAMTLLK</sequence>
<name>A0ABW6K1Y8_9BACI</name>
<evidence type="ECO:0000313" key="1">
    <source>
        <dbReference type="EMBL" id="MFE8698189.1"/>
    </source>
</evidence>
<proteinExistence type="predicted"/>
<protein>
    <submittedName>
        <fullName evidence="1">Uncharacterized protein</fullName>
    </submittedName>
</protein>
<comment type="caution">
    <text evidence="1">The sequence shown here is derived from an EMBL/GenBank/DDBJ whole genome shotgun (WGS) entry which is preliminary data.</text>
</comment>
<gene>
    <name evidence="1" type="ORF">ACFYKT_17855</name>
</gene>
<organism evidence="1 2">
    <name type="scientific">Cytobacillus mangrovibacter</name>
    <dbReference type="NCBI Taxonomy" id="3299024"/>
    <lineage>
        <taxon>Bacteria</taxon>
        <taxon>Bacillati</taxon>
        <taxon>Bacillota</taxon>
        <taxon>Bacilli</taxon>
        <taxon>Bacillales</taxon>
        <taxon>Bacillaceae</taxon>
        <taxon>Cytobacillus</taxon>
    </lineage>
</organism>
<dbReference type="EMBL" id="JBIACJ010000011">
    <property type="protein sequence ID" value="MFE8698189.1"/>
    <property type="molecule type" value="Genomic_DNA"/>
</dbReference>
<keyword evidence="2" id="KW-1185">Reference proteome</keyword>
<dbReference type="RefSeq" id="WP_389222348.1">
    <property type="nucleotide sequence ID" value="NZ_JBIACJ010000011.1"/>
</dbReference>
<dbReference type="Proteomes" id="UP001601058">
    <property type="component" value="Unassembled WGS sequence"/>
</dbReference>
<reference evidence="1 2" key="1">
    <citation type="submission" date="2024-08" db="EMBL/GenBank/DDBJ databases">
        <title>Two novel Cytobacillus novel species.</title>
        <authorList>
            <person name="Liu G."/>
        </authorList>
    </citation>
    <scope>NUCLEOTIDE SEQUENCE [LARGE SCALE GENOMIC DNA]</scope>
    <source>
        <strain evidence="1 2">FJAT-53684</strain>
    </source>
</reference>
<accession>A0ABW6K1Y8</accession>